<evidence type="ECO:0008006" key="7">
    <source>
        <dbReference type="Google" id="ProtNLM"/>
    </source>
</evidence>
<feature type="repeat" description="PPR" evidence="3">
    <location>
        <begin position="459"/>
        <end position="493"/>
    </location>
</feature>
<evidence type="ECO:0000256" key="1">
    <source>
        <dbReference type="ARBA" id="ARBA00007626"/>
    </source>
</evidence>
<dbReference type="NCBIfam" id="TIGR00756">
    <property type="entry name" value="PPR"/>
    <property type="match status" value="3"/>
</dbReference>
<dbReference type="Gene3D" id="1.25.40.10">
    <property type="entry name" value="Tetratricopeptide repeat domain"/>
    <property type="match status" value="2"/>
</dbReference>
<dbReference type="AlphaFoldDB" id="A0A445C476"/>
<reference evidence="5 6" key="1">
    <citation type="submission" date="2019-01" db="EMBL/GenBank/DDBJ databases">
        <title>Sequencing of cultivated peanut Arachis hypogaea provides insights into genome evolution and oil improvement.</title>
        <authorList>
            <person name="Chen X."/>
        </authorList>
    </citation>
    <scope>NUCLEOTIDE SEQUENCE [LARGE SCALE GENOMIC DNA]</scope>
    <source>
        <strain evidence="6">cv. Fuhuasheng</strain>
        <tissue evidence="5">Leaves</tissue>
    </source>
</reference>
<evidence type="ECO:0000313" key="6">
    <source>
        <dbReference type="Proteomes" id="UP000289738"/>
    </source>
</evidence>
<evidence type="ECO:0000256" key="2">
    <source>
        <dbReference type="ARBA" id="ARBA00022737"/>
    </source>
</evidence>
<organism evidence="5 6">
    <name type="scientific">Arachis hypogaea</name>
    <name type="common">Peanut</name>
    <dbReference type="NCBI Taxonomy" id="3818"/>
    <lineage>
        <taxon>Eukaryota</taxon>
        <taxon>Viridiplantae</taxon>
        <taxon>Streptophyta</taxon>
        <taxon>Embryophyta</taxon>
        <taxon>Tracheophyta</taxon>
        <taxon>Spermatophyta</taxon>
        <taxon>Magnoliopsida</taxon>
        <taxon>eudicotyledons</taxon>
        <taxon>Gunneridae</taxon>
        <taxon>Pentapetalae</taxon>
        <taxon>rosids</taxon>
        <taxon>fabids</taxon>
        <taxon>Fabales</taxon>
        <taxon>Fabaceae</taxon>
        <taxon>Papilionoideae</taxon>
        <taxon>50 kb inversion clade</taxon>
        <taxon>dalbergioids sensu lato</taxon>
        <taxon>Dalbergieae</taxon>
        <taxon>Pterocarpus clade</taxon>
        <taxon>Arachis</taxon>
    </lineage>
</organism>
<feature type="region of interest" description="Disordered" evidence="4">
    <location>
        <begin position="674"/>
        <end position="712"/>
    </location>
</feature>
<feature type="region of interest" description="Disordered" evidence="4">
    <location>
        <begin position="70"/>
        <end position="109"/>
    </location>
</feature>
<feature type="repeat" description="PPR" evidence="3">
    <location>
        <begin position="494"/>
        <end position="528"/>
    </location>
</feature>
<dbReference type="Pfam" id="PF13041">
    <property type="entry name" value="PPR_2"/>
    <property type="match status" value="2"/>
</dbReference>
<evidence type="ECO:0000256" key="3">
    <source>
        <dbReference type="PROSITE-ProRule" id="PRU00708"/>
    </source>
</evidence>
<proteinExistence type="inferred from homology"/>
<comment type="similarity">
    <text evidence="1">Belongs to the PPR family. P subfamily.</text>
</comment>
<protein>
    <recommendedName>
        <fullName evidence="7">Pentatricopeptide repeat-containing protein</fullName>
    </recommendedName>
</protein>
<feature type="repeat" description="PPR" evidence="3">
    <location>
        <begin position="376"/>
        <end position="410"/>
    </location>
</feature>
<comment type="caution">
    <text evidence="5">The sequence shown here is derived from an EMBL/GenBank/DDBJ whole genome shotgun (WGS) entry which is preliminary data.</text>
</comment>
<feature type="compositionally biased region" description="Basic and acidic residues" evidence="4">
    <location>
        <begin position="70"/>
        <end position="93"/>
    </location>
</feature>
<gene>
    <name evidence="5" type="ORF">Ahy_A07g031519</name>
</gene>
<dbReference type="PROSITE" id="PS51375">
    <property type="entry name" value="PPR"/>
    <property type="match status" value="3"/>
</dbReference>
<name>A0A445C476_ARAHY</name>
<sequence length="750" mass="83562">MERIHFRKSSSSVAGGIVLNAASWDPAAKLVTLWAKDSVDDKEDYGGPKLCYKVMPTLGQEVDRPKQDWELDGLMRGDGPVDGKQKLVERTRDTMPGQDPSDGARSEQVSPCWISEGLGRSSHTLPGANVHEQMEVVPSDYDARSQVRWRGVADCAAVGAPNTGQPREECDAESLPRRAVVAEAEGAQELERQSGNAGIMATQEVQQMQGHEKEINVLGIRKSIGSQWSKRTMCLLAPLAAKPVFGTALLSDSTTSIKKQQKFHHNLFVLGPAAHRDPGRVNLGLHKALQFFRWVEARFGFHHTEVTCSKMAIVLARADRFTALWDFLKEMSRKQCSKLVTTETVTCLIKVQGEVGLASEALFAFYRMRQFHCRSDIYAYNTLINALCRVGNFRKARFFLEQMELPGFRCPPNTFTYTILISSYCRHAIQTGCKKATRRRLWEANHLFRIMLFKGFVLDVVTYNALIDGCCKTYRIARALELFDDMKKKGCVPNRVTYNSLIRYFNAVNEIDRAIEMLRDMQRSNHGVPGLSSYTPIIHELCEVGKIRSIKNLANFTAGAKHKEFVAELSLFFIEVALLERSAVSKTAASVCYDEAGSSRGHPTDTQVGGIAEASMGGTPFTHVSSSQVLHECSTQMLADLVTTSFTMDLDDQLAEPQFYADFVEIIRGDDVHQYQSPISGGPSDPPEYRSQPADVPSQVPETQLPVDLNEPAGSPYDTWFGMGGRHHLHLELGYRRLLQEIGERPGLGV</sequence>
<dbReference type="Proteomes" id="UP000289738">
    <property type="component" value="Chromosome A07"/>
</dbReference>
<dbReference type="InterPro" id="IPR002885">
    <property type="entry name" value="PPR_rpt"/>
</dbReference>
<keyword evidence="2" id="KW-0677">Repeat</keyword>
<keyword evidence="6" id="KW-1185">Reference proteome</keyword>
<dbReference type="InterPro" id="IPR011990">
    <property type="entry name" value="TPR-like_helical_dom_sf"/>
</dbReference>
<dbReference type="PANTHER" id="PTHR47941">
    <property type="entry name" value="PENTATRICOPEPTIDE REPEAT-CONTAINING PROTEIN 3, MITOCHONDRIAL"/>
    <property type="match status" value="1"/>
</dbReference>
<accession>A0A445C476</accession>
<evidence type="ECO:0000313" key="5">
    <source>
        <dbReference type="EMBL" id="RYR45714.1"/>
    </source>
</evidence>
<evidence type="ECO:0000256" key="4">
    <source>
        <dbReference type="SAM" id="MobiDB-lite"/>
    </source>
</evidence>
<dbReference type="EMBL" id="SDMP01000007">
    <property type="protein sequence ID" value="RYR45714.1"/>
    <property type="molecule type" value="Genomic_DNA"/>
</dbReference>